<dbReference type="PANTHER" id="PTHR35006">
    <property type="entry name" value="GLYOXALASE FAMILY PROTEIN (AFU_ORTHOLOGUE AFUA_5G14830)"/>
    <property type="match status" value="1"/>
</dbReference>
<dbReference type="STRING" id="41688.A0A2N3N8E0"/>
<reference evidence="1 2" key="1">
    <citation type="journal article" date="2017" name="G3 (Bethesda)">
        <title>First Draft Genome Sequence of the Pathogenic Fungus Lomentospora prolificans (Formerly Scedosporium prolificans).</title>
        <authorList>
            <person name="Luo R."/>
            <person name="Zimin A."/>
            <person name="Workman R."/>
            <person name="Fan Y."/>
            <person name="Pertea G."/>
            <person name="Grossman N."/>
            <person name="Wear M.P."/>
            <person name="Jia B."/>
            <person name="Miller H."/>
            <person name="Casadevall A."/>
            <person name="Timp W."/>
            <person name="Zhang S.X."/>
            <person name="Salzberg S.L."/>
        </authorList>
    </citation>
    <scope>NUCLEOTIDE SEQUENCE [LARGE SCALE GENOMIC DNA]</scope>
    <source>
        <strain evidence="1 2">JHH-5317</strain>
    </source>
</reference>
<dbReference type="VEuPathDB" id="FungiDB:jhhlp_004773"/>
<dbReference type="Gene3D" id="3.10.180.10">
    <property type="entry name" value="2,3-Dihydroxybiphenyl 1,2-Dioxygenase, domain 1"/>
    <property type="match status" value="1"/>
</dbReference>
<evidence type="ECO:0008006" key="3">
    <source>
        <dbReference type="Google" id="ProtNLM"/>
    </source>
</evidence>
<dbReference type="CDD" id="cd07262">
    <property type="entry name" value="VOC_like"/>
    <property type="match status" value="1"/>
</dbReference>
<dbReference type="PANTHER" id="PTHR35006:SF2">
    <property type="entry name" value="GLYOXALASE FAMILY PROTEIN (AFU_ORTHOLOGUE AFUA_5G14830)"/>
    <property type="match status" value="1"/>
</dbReference>
<evidence type="ECO:0000313" key="1">
    <source>
        <dbReference type="EMBL" id="PKS08720.1"/>
    </source>
</evidence>
<comment type="caution">
    <text evidence="1">The sequence shown here is derived from an EMBL/GenBank/DDBJ whole genome shotgun (WGS) entry which is preliminary data.</text>
</comment>
<organism evidence="1 2">
    <name type="scientific">Lomentospora prolificans</name>
    <dbReference type="NCBI Taxonomy" id="41688"/>
    <lineage>
        <taxon>Eukaryota</taxon>
        <taxon>Fungi</taxon>
        <taxon>Dikarya</taxon>
        <taxon>Ascomycota</taxon>
        <taxon>Pezizomycotina</taxon>
        <taxon>Sordariomycetes</taxon>
        <taxon>Hypocreomycetidae</taxon>
        <taxon>Microascales</taxon>
        <taxon>Microascaceae</taxon>
        <taxon>Lomentospora</taxon>
    </lineage>
</organism>
<keyword evidence="2" id="KW-1185">Reference proteome</keyword>
<dbReference type="Proteomes" id="UP000233524">
    <property type="component" value="Unassembled WGS sequence"/>
</dbReference>
<dbReference type="OrthoDB" id="10249419at2759"/>
<protein>
    <recommendedName>
        <fullName evidence="3">VOC domain-containing protein</fullName>
    </recommendedName>
</protein>
<dbReference type="EMBL" id="NLAX01000094">
    <property type="protein sequence ID" value="PKS08720.1"/>
    <property type="molecule type" value="Genomic_DNA"/>
</dbReference>
<gene>
    <name evidence="1" type="ORF">jhhlp_004773</name>
</gene>
<evidence type="ECO:0000313" key="2">
    <source>
        <dbReference type="Proteomes" id="UP000233524"/>
    </source>
</evidence>
<accession>A0A2N3N8E0</accession>
<dbReference type="InParanoid" id="A0A2N3N8E0"/>
<dbReference type="SUPFAM" id="SSF54593">
    <property type="entry name" value="Glyoxalase/Bleomycin resistance protein/Dihydroxybiphenyl dioxygenase"/>
    <property type="match status" value="1"/>
</dbReference>
<proteinExistence type="predicted"/>
<name>A0A2N3N8E0_9PEZI</name>
<dbReference type="InterPro" id="IPR029068">
    <property type="entry name" value="Glyas_Bleomycin-R_OHBP_Dase"/>
</dbReference>
<sequence length="127" mass="13503">MPIDHTGIRVAHADYAKVVAWYEKALKPLGYAKAIDLGVAVGFAAEGHNADWWVSSRDEGANAYHHAFTANSRGVVSEFYKAAIEAGGEENGAPGIRAQFGPNYYGAFVKDPVGNNIEAVCHAPEAA</sequence>
<dbReference type="AlphaFoldDB" id="A0A2N3N8E0"/>